<evidence type="ECO:0000313" key="1">
    <source>
        <dbReference type="EMBL" id="KAK8530851.1"/>
    </source>
</evidence>
<evidence type="ECO:0000313" key="2">
    <source>
        <dbReference type="Proteomes" id="UP001472677"/>
    </source>
</evidence>
<name>A0ABR2D6B3_9ROSI</name>
<protein>
    <submittedName>
        <fullName evidence="1">Uncharacterized protein</fullName>
    </submittedName>
</protein>
<dbReference type="Proteomes" id="UP001472677">
    <property type="component" value="Unassembled WGS sequence"/>
</dbReference>
<comment type="caution">
    <text evidence="1">The sequence shown here is derived from an EMBL/GenBank/DDBJ whole genome shotgun (WGS) entry which is preliminary data.</text>
</comment>
<reference evidence="1 2" key="1">
    <citation type="journal article" date="2024" name="G3 (Bethesda)">
        <title>Genome assembly of Hibiscus sabdariffa L. provides insights into metabolisms of medicinal natural products.</title>
        <authorList>
            <person name="Kim T."/>
        </authorList>
    </citation>
    <scope>NUCLEOTIDE SEQUENCE [LARGE SCALE GENOMIC DNA]</scope>
    <source>
        <strain evidence="1">TK-2024</strain>
        <tissue evidence="1">Old leaves</tissue>
    </source>
</reference>
<organism evidence="1 2">
    <name type="scientific">Hibiscus sabdariffa</name>
    <name type="common">roselle</name>
    <dbReference type="NCBI Taxonomy" id="183260"/>
    <lineage>
        <taxon>Eukaryota</taxon>
        <taxon>Viridiplantae</taxon>
        <taxon>Streptophyta</taxon>
        <taxon>Embryophyta</taxon>
        <taxon>Tracheophyta</taxon>
        <taxon>Spermatophyta</taxon>
        <taxon>Magnoliopsida</taxon>
        <taxon>eudicotyledons</taxon>
        <taxon>Gunneridae</taxon>
        <taxon>Pentapetalae</taxon>
        <taxon>rosids</taxon>
        <taxon>malvids</taxon>
        <taxon>Malvales</taxon>
        <taxon>Malvaceae</taxon>
        <taxon>Malvoideae</taxon>
        <taxon>Hibiscus</taxon>
    </lineage>
</organism>
<gene>
    <name evidence="1" type="ORF">V6N12_013351</name>
</gene>
<sequence length="131" mass="15028">MLPIEFLVVGDRWELFGAVGGIFQPLEPFWYSGYQYSGYGYRISAGSDQPRQIKECIKKQQIQAERSCTDAALDQKTQNPPRQKIEYLPRHLPQHAKKAQKGMRFDQHIFLSIPGPRAYLNKVEKTSRAGS</sequence>
<keyword evidence="2" id="KW-1185">Reference proteome</keyword>
<accession>A0ABR2D6B3</accession>
<dbReference type="EMBL" id="JBBPBM010000035">
    <property type="protein sequence ID" value="KAK8530851.1"/>
    <property type="molecule type" value="Genomic_DNA"/>
</dbReference>
<proteinExistence type="predicted"/>